<dbReference type="SMART" id="SM00955">
    <property type="entry name" value="RNB"/>
    <property type="match status" value="1"/>
</dbReference>
<evidence type="ECO:0000313" key="4">
    <source>
        <dbReference type="Proteomes" id="UP000289193"/>
    </source>
</evidence>
<dbReference type="InterPro" id="IPR012340">
    <property type="entry name" value="NA-bd_OB-fold"/>
</dbReference>
<accession>A0AAX2A834</accession>
<dbReference type="Pfam" id="PF00773">
    <property type="entry name" value="RNB"/>
    <property type="match status" value="1"/>
</dbReference>
<dbReference type="SUPFAM" id="SSF50249">
    <property type="entry name" value="Nucleic acid-binding proteins"/>
    <property type="match status" value="1"/>
</dbReference>
<evidence type="ECO:0000259" key="2">
    <source>
        <dbReference type="SMART" id="SM00955"/>
    </source>
</evidence>
<protein>
    <submittedName>
        <fullName evidence="3">Ribonuclease R</fullName>
    </submittedName>
</protein>
<dbReference type="Pfam" id="PF24190">
    <property type="entry name" value="OB_RNR_2nd"/>
    <property type="match status" value="1"/>
</dbReference>
<dbReference type="GO" id="GO:0006402">
    <property type="term" value="P:mRNA catabolic process"/>
    <property type="evidence" value="ECO:0007669"/>
    <property type="project" value="TreeGrafter"/>
</dbReference>
<dbReference type="InterPro" id="IPR022966">
    <property type="entry name" value="RNase_II/R_CS"/>
</dbReference>
<keyword evidence="1" id="KW-0378">Hydrolase</keyword>
<dbReference type="GO" id="GO:0003723">
    <property type="term" value="F:RNA binding"/>
    <property type="evidence" value="ECO:0007669"/>
    <property type="project" value="InterPro"/>
</dbReference>
<keyword evidence="4" id="KW-1185">Reference proteome</keyword>
<proteinExistence type="predicted"/>
<evidence type="ECO:0000256" key="1">
    <source>
        <dbReference type="ARBA" id="ARBA00022839"/>
    </source>
</evidence>
<comment type="caution">
    <text evidence="3">The sequence shown here is derived from an EMBL/GenBank/DDBJ whole genome shotgun (WGS) entry which is preliminary data.</text>
</comment>
<gene>
    <name evidence="3" type="ORF">CRV05_06845</name>
</gene>
<feature type="domain" description="RNB" evidence="2">
    <location>
        <begin position="198"/>
        <end position="520"/>
    </location>
</feature>
<dbReference type="GO" id="GO:0004527">
    <property type="term" value="F:exonuclease activity"/>
    <property type="evidence" value="ECO:0007669"/>
    <property type="project" value="UniProtKB-KW"/>
</dbReference>
<keyword evidence="1" id="KW-0540">Nuclease</keyword>
<dbReference type="AlphaFoldDB" id="A0AAX2A834"/>
<dbReference type="PANTHER" id="PTHR23355:SF9">
    <property type="entry name" value="DIS3-LIKE EXONUCLEASE 2"/>
    <property type="match status" value="1"/>
</dbReference>
<dbReference type="PROSITE" id="PS01175">
    <property type="entry name" value="RIBONUCLEASE_II"/>
    <property type="match status" value="1"/>
</dbReference>
<dbReference type="GO" id="GO:0005829">
    <property type="term" value="C:cytosol"/>
    <property type="evidence" value="ECO:0007669"/>
    <property type="project" value="TreeGrafter"/>
</dbReference>
<dbReference type="InterPro" id="IPR001900">
    <property type="entry name" value="RNase_II/R"/>
</dbReference>
<organism evidence="3 4">
    <name type="scientific">Halarcobacter bivalviorum</name>
    <dbReference type="NCBI Taxonomy" id="663364"/>
    <lineage>
        <taxon>Bacteria</taxon>
        <taxon>Pseudomonadati</taxon>
        <taxon>Campylobacterota</taxon>
        <taxon>Epsilonproteobacteria</taxon>
        <taxon>Campylobacterales</taxon>
        <taxon>Arcobacteraceae</taxon>
        <taxon>Halarcobacter</taxon>
    </lineage>
</organism>
<sequence length="618" mass="71569">MLKKIFTKIVKGINDFSNSEKEVLQEFIDENIIIIGSNDLYEINSKYKVAIVKINKNNATLKDLANEHKDVKIDFENLSGAYDKDLVLAKRVFNPRSKTKAKVIRVLEGNKKEILIYKRDNAFFTLKENIELQVKKEIEANENDILLIDDKNFEVIKKLGNISDAKIDEQISLYLYNEEFRLNKPLEVEAKMDDTKQRVDLTHLAFTTIDPASAKDHDDAIYYDEENEILYVGIADVSYFVKEGSELDKLAFLKSTSAYLPGKVLPMLPNELSEDMCSLKEGVERYSYVFKIYLDIENKAVLKSEVFEAIIKSRRKFSYGRIDRVLEKKFDTYTEEEKEIFDTLISLYEVTKSFRYERLKKGYDFRSVEYRLKLNRQYELEGIDVETSSPSHQLVEECMLLANIEASKKVNSVGIFRIHEEPPFKAISKLVDDVNALGIKAKLQNDVHDTITHIQEKAKHSVIKDEIDELIIHAQTQAKYSSKNLGHFGLGFSSYSHFTSPIRRYSDLVLHRMLKTKETPKNIDEICEHISIQERKIDQMVWDFEDRKYARWAAKNLGLEIKVKITDDEKGVCVSYGIMPGMKIYLDNYKGQVLFSKQKVVIKSSDILTKKIVGSLKY</sequence>
<dbReference type="InterPro" id="IPR050180">
    <property type="entry name" value="RNR_Ribonuclease"/>
</dbReference>
<evidence type="ECO:0000313" key="3">
    <source>
        <dbReference type="EMBL" id="RXK10089.1"/>
    </source>
</evidence>
<keyword evidence="1" id="KW-0269">Exonuclease</keyword>
<dbReference type="EMBL" id="PDKM01000003">
    <property type="protein sequence ID" value="RXK10089.1"/>
    <property type="molecule type" value="Genomic_DNA"/>
</dbReference>
<dbReference type="GO" id="GO:0004540">
    <property type="term" value="F:RNA nuclease activity"/>
    <property type="evidence" value="ECO:0007669"/>
    <property type="project" value="InterPro"/>
</dbReference>
<dbReference type="PANTHER" id="PTHR23355">
    <property type="entry name" value="RIBONUCLEASE"/>
    <property type="match status" value="1"/>
</dbReference>
<dbReference type="InterPro" id="IPR057293">
    <property type="entry name" value="RNR_OB2"/>
</dbReference>
<dbReference type="Proteomes" id="UP000289193">
    <property type="component" value="Unassembled WGS sequence"/>
</dbReference>
<name>A0AAX2A834_9BACT</name>
<reference evidence="3 4" key="1">
    <citation type="submission" date="2017-10" db="EMBL/GenBank/DDBJ databases">
        <title>Genomics of the genus Arcobacter.</title>
        <authorList>
            <person name="Perez-Cataluna A."/>
            <person name="Figueras M.J."/>
        </authorList>
    </citation>
    <scope>NUCLEOTIDE SEQUENCE [LARGE SCALE GENOMIC DNA]</scope>
    <source>
        <strain evidence="3 4">CECT 7835</strain>
    </source>
</reference>